<evidence type="ECO:0000313" key="3">
    <source>
        <dbReference type="Proteomes" id="UP000604046"/>
    </source>
</evidence>
<name>A0A812SFV0_9DINO</name>
<feature type="region of interest" description="Disordered" evidence="1">
    <location>
        <begin position="1202"/>
        <end position="1256"/>
    </location>
</feature>
<evidence type="ECO:0000313" key="2">
    <source>
        <dbReference type="EMBL" id="CAE7479639.1"/>
    </source>
</evidence>
<gene>
    <name evidence="2" type="ORF">SNAT2548_LOCUS26935</name>
</gene>
<evidence type="ECO:0000256" key="1">
    <source>
        <dbReference type="SAM" id="MobiDB-lite"/>
    </source>
</evidence>
<accession>A0A812SFV0</accession>
<reference evidence="2" key="1">
    <citation type="submission" date="2021-02" db="EMBL/GenBank/DDBJ databases">
        <authorList>
            <person name="Dougan E. K."/>
            <person name="Rhodes N."/>
            <person name="Thang M."/>
            <person name="Chan C."/>
        </authorList>
    </citation>
    <scope>NUCLEOTIDE SEQUENCE</scope>
</reference>
<feature type="compositionally biased region" description="Polar residues" evidence="1">
    <location>
        <begin position="1231"/>
        <end position="1241"/>
    </location>
</feature>
<feature type="compositionally biased region" description="Basic residues" evidence="1">
    <location>
        <begin position="1214"/>
        <end position="1226"/>
    </location>
</feature>
<dbReference type="Proteomes" id="UP000604046">
    <property type="component" value="Unassembled WGS sequence"/>
</dbReference>
<keyword evidence="3" id="KW-1185">Reference proteome</keyword>
<dbReference type="EMBL" id="CAJNDS010002447">
    <property type="protein sequence ID" value="CAE7479639.1"/>
    <property type="molecule type" value="Genomic_DNA"/>
</dbReference>
<comment type="caution">
    <text evidence="2">The sequence shown here is derived from an EMBL/GenBank/DDBJ whole genome shotgun (WGS) entry which is preliminary data.</text>
</comment>
<organism evidence="2 3">
    <name type="scientific">Symbiodinium natans</name>
    <dbReference type="NCBI Taxonomy" id="878477"/>
    <lineage>
        <taxon>Eukaryota</taxon>
        <taxon>Sar</taxon>
        <taxon>Alveolata</taxon>
        <taxon>Dinophyceae</taxon>
        <taxon>Suessiales</taxon>
        <taxon>Symbiodiniaceae</taxon>
        <taxon>Symbiodinium</taxon>
    </lineage>
</organism>
<protein>
    <submittedName>
        <fullName evidence="2">Uncharacterized protein</fullName>
    </submittedName>
</protein>
<proteinExistence type="predicted"/>
<sequence>MELEASVARLLSVEASVDILGDLRELDGLLGKLFGSGAGFEAFVEAAHLFGLDEKVFLTRSVECLLQELGASEAFAEAHAQSLVKAVTAENLETAKAVGSRLARLQATPADLREVLLIFLPPDSVDQAAAGILDAALQTLGLSPAAREALAGQELLLAEALQGRLDLALLRAVVAAQQLDVDLPEQHTEPAEPARRLRARPAQHGRGPFPRRGALGAFSRWGSQQGAALLRKIQQVDASGQSARRLANDTMSSALVSAGVPPQHAMRLVQVMTSAITSPPSVSDVYRDPLGSLQSLCAAMGISLAEDLVKPALGYMLRWFKISEDAILQCGSAITDQNIRRKLSDAQRILLDLVGGSFSLDLVSQLGRICNLDSASALIAPTISSFMLRAGVEPHVSELPKQHLTIPLLGEMATDVVDLVKSMAGVEAGDVMDALARICRNLGVADFFEDVIAPALHSFLLRLGAEPSAAMSVKRSVSEETLRSLQALATEMLQGEVSLDMLKRFSSALGFELLPMLKSMLRTLMLRLGVSRPVANAMAQNLDLQTFSAGRQSLATSLLSGEITGALLEDFGRQLGVSPLDVVYPSLLSKLRESCVPTEVAKKLLQADLGVLVDSLGSFLSGPPTLAMLGTALSKLGGGSLLLTDLVQPMVRCQLLRTFCMDHTMASRISQAISNENLPVLKEGVESIMRGTFDLTVLSGLVEQLGLVEDTPDLLKTYLSPMLQCALKELGANPLAVNTLQVTGPTMTKLKAPLTAMISGDVSARVLLEVWEGVAQGTPLAGESGFLREILAPSLGRLLGSLGVPAPVAAQVSGAAGAVGAAGAAGEATLGKLSLEAVMALQDSVHAVAKDPSFSSLHSLIRNLGLEEAFEGSLQEFVSWQLQQVYVEPARAANLTSGLTLPAASAMSGVLTSLMSGELDVGLLGEIASALELPGTQLLRAVLEGFLLHHEMDLALAESVSTLDAASLREAVDRTLKLEIDVAFARDLFGASSSRAADMIAPLVRTLAIDARICRPLAMELEASVARLLSVEASVDILGDLNELDGLLGKLFGSGAGFEAFVEAAHLFGLDEKVFLTRSVECLLQELGASEAFAEAHAQSLVKAVTAENLETAKAVGSRLARLQATPADLREVLLIFLPPDSVDQAAAGILDAALQTLGLSPAAREALAGQELLLAEALQGRLDLALLRAVVAAQQLDVDLPEQPAEPAEPARRLRARPQRHRRLSAWRAGQSQRTRNPSNRAVRRLSDTGSADSAPSWSYFPLCVSLDMRKRPEMLQVSWPLEAMVEVDVKHLSLSVITGPIEATIPALDIDVSMRMSYDNAGGLQAVGKASYTSDSMRSYLGRWADGISAVEVRSFLDTSTGEIDMKASAVLDPAAVLQELPRELQGKLGRADPLILSVSTYRQDSNASLETTFGDIHACVSLDTRLGSLPFSASAYLIYSGSGEGNETGLSVKARASLGLGHLLKDLDLEPLDLRFAWSQGQIFAAGRAGGTWQLPRMGSAEVRPAVALEAAYDGRQGDFSVKAAGCAEVLLPRLPDQEEATQVLVAASFEKEAGGETSWSALAHVDARFRDDSILQKVQGQLLADPSGWKLSGLIDMAVPLPNLERTIDLPALAVTVEIPKIGDAYVLINTTEVVNVVPEDWGLPEAELFLQLGPIVAEEHPSHEHYDSRKEQPLSVSAEVEGQLDLERFLPGQSMISSLDVRVLASSVHGLSVMGSTTVSVADIAELNLTISGDPATGPRLLCLAWRWVGNSGEDFPASVVACN</sequence>